<reference evidence="10 11" key="1">
    <citation type="journal article" date="2009" name="Stand. Genomic Sci.">
        <title>Complete genome sequence of Beutenbergia cavernae type strain (HKI 0122).</title>
        <authorList>
            <person name="Land M."/>
            <person name="Pukall R."/>
            <person name="Abt B."/>
            <person name="Goker M."/>
            <person name="Rohde M."/>
            <person name="Glavina Del Rio T."/>
            <person name="Tice H."/>
            <person name="Copeland A."/>
            <person name="Cheng J.F."/>
            <person name="Lucas S."/>
            <person name="Chen F."/>
            <person name="Nolan M."/>
            <person name="Bruce D."/>
            <person name="Goodwin L."/>
            <person name="Pitluck S."/>
            <person name="Ivanova N."/>
            <person name="Mavromatis K."/>
            <person name="Ovchinnikova G."/>
            <person name="Pati A."/>
            <person name="Chen A."/>
            <person name="Palaniappan K."/>
            <person name="Hauser L."/>
            <person name="Chang Y.J."/>
            <person name="Jefferies C.C."/>
            <person name="Saunders E."/>
            <person name="Brettin T."/>
            <person name="Detter J.C."/>
            <person name="Han C."/>
            <person name="Chain P."/>
            <person name="Bristow J."/>
            <person name="Eisen J.A."/>
            <person name="Markowitz V."/>
            <person name="Hugenholtz P."/>
            <person name="Kyrpides N.C."/>
            <person name="Klenk H.P."/>
            <person name="Lapidus A."/>
        </authorList>
    </citation>
    <scope>NUCLEOTIDE SEQUENCE [LARGE SCALE GENOMIC DNA]</scope>
    <source>
        <strain evidence="11">ATCC BAA-8 / DSM 12333 / NBRC 16432</strain>
    </source>
</reference>
<organism evidence="10 11">
    <name type="scientific">Beutenbergia cavernae (strain ATCC BAA-8 / DSM 12333 / CCUG 43141 / JCM 11478 / NBRC 16432 / NCIMB 13614 / HKI 0122)</name>
    <dbReference type="NCBI Taxonomy" id="471853"/>
    <lineage>
        <taxon>Bacteria</taxon>
        <taxon>Bacillati</taxon>
        <taxon>Actinomycetota</taxon>
        <taxon>Actinomycetes</taxon>
        <taxon>Micrococcales</taxon>
        <taxon>Beutenbergiaceae</taxon>
        <taxon>Beutenbergia</taxon>
    </lineage>
</organism>
<keyword evidence="7" id="KW-0472">Membrane</keyword>
<evidence type="ECO:0000256" key="6">
    <source>
        <dbReference type="ARBA" id="ARBA00022967"/>
    </source>
</evidence>
<keyword evidence="4" id="KW-0547">Nucleotide-binding</keyword>
<dbReference type="KEGG" id="bcv:Bcav_2342"/>
<evidence type="ECO:0000256" key="1">
    <source>
        <dbReference type="ARBA" id="ARBA00004202"/>
    </source>
</evidence>
<evidence type="ECO:0000259" key="9">
    <source>
        <dbReference type="PROSITE" id="PS50893"/>
    </source>
</evidence>
<dbReference type="CDD" id="cd03230">
    <property type="entry name" value="ABC_DR_subfamily_A"/>
    <property type="match status" value="1"/>
</dbReference>
<dbReference type="GO" id="GO:0046677">
    <property type="term" value="P:response to antibiotic"/>
    <property type="evidence" value="ECO:0007669"/>
    <property type="project" value="UniProtKB-KW"/>
</dbReference>
<keyword evidence="2" id="KW-0813">Transport</keyword>
<evidence type="ECO:0000256" key="8">
    <source>
        <dbReference type="ARBA" id="ARBA00023251"/>
    </source>
</evidence>
<feature type="domain" description="ABC transporter" evidence="9">
    <location>
        <begin position="6"/>
        <end position="231"/>
    </location>
</feature>
<dbReference type="FunFam" id="3.40.50.300:FF:000589">
    <property type="entry name" value="ABC transporter, ATP-binding subunit"/>
    <property type="match status" value="1"/>
</dbReference>
<dbReference type="EMBL" id="CP001618">
    <property type="protein sequence ID" value="ACQ80593.1"/>
    <property type="molecule type" value="Genomic_DNA"/>
</dbReference>
<dbReference type="RefSeq" id="WP_015882833.1">
    <property type="nucleotide sequence ID" value="NC_012669.1"/>
</dbReference>
<dbReference type="SUPFAM" id="SSF52540">
    <property type="entry name" value="P-loop containing nucleoside triphosphate hydrolases"/>
    <property type="match status" value="1"/>
</dbReference>
<dbReference type="InterPro" id="IPR050763">
    <property type="entry name" value="ABC_transporter_ATP-binding"/>
</dbReference>
<dbReference type="InterPro" id="IPR003593">
    <property type="entry name" value="AAA+_ATPase"/>
</dbReference>
<dbReference type="GO" id="GO:0005886">
    <property type="term" value="C:plasma membrane"/>
    <property type="evidence" value="ECO:0007669"/>
    <property type="project" value="UniProtKB-SubCell"/>
</dbReference>
<evidence type="ECO:0000256" key="7">
    <source>
        <dbReference type="ARBA" id="ARBA00023136"/>
    </source>
</evidence>
<dbReference type="Pfam" id="PF00005">
    <property type="entry name" value="ABC_tran"/>
    <property type="match status" value="1"/>
</dbReference>
<proteinExistence type="predicted"/>
<dbReference type="STRING" id="471853.Bcav_2342"/>
<keyword evidence="6" id="KW-1278">Translocase</keyword>
<dbReference type="GO" id="GO:0005524">
    <property type="term" value="F:ATP binding"/>
    <property type="evidence" value="ECO:0007669"/>
    <property type="project" value="UniProtKB-KW"/>
</dbReference>
<dbReference type="Gene3D" id="3.40.50.300">
    <property type="entry name" value="P-loop containing nucleotide triphosphate hydrolases"/>
    <property type="match status" value="1"/>
</dbReference>
<dbReference type="PANTHER" id="PTHR42711">
    <property type="entry name" value="ABC TRANSPORTER ATP-BINDING PROTEIN"/>
    <property type="match status" value="1"/>
</dbReference>
<dbReference type="PANTHER" id="PTHR42711:SF16">
    <property type="entry name" value="ABC TRANSPORTER ATP-BINDING PROTEIN"/>
    <property type="match status" value="1"/>
</dbReference>
<evidence type="ECO:0000256" key="5">
    <source>
        <dbReference type="ARBA" id="ARBA00022840"/>
    </source>
</evidence>
<dbReference type="PROSITE" id="PS50893">
    <property type="entry name" value="ABC_TRANSPORTER_2"/>
    <property type="match status" value="1"/>
</dbReference>
<comment type="subcellular location">
    <subcellularLocation>
        <location evidence="1">Cell membrane</location>
        <topology evidence="1">Peripheral membrane protein</topology>
    </subcellularLocation>
</comment>
<dbReference type="eggNOG" id="COG1131">
    <property type="taxonomic scope" value="Bacteria"/>
</dbReference>
<evidence type="ECO:0000256" key="4">
    <source>
        <dbReference type="ARBA" id="ARBA00022741"/>
    </source>
</evidence>
<gene>
    <name evidence="10" type="ordered locus">Bcav_2342</name>
</gene>
<evidence type="ECO:0000256" key="2">
    <source>
        <dbReference type="ARBA" id="ARBA00022448"/>
    </source>
</evidence>
<name>C5BVZ2_BEUC1</name>
<dbReference type="PROSITE" id="PS00211">
    <property type="entry name" value="ABC_TRANSPORTER_1"/>
    <property type="match status" value="1"/>
</dbReference>
<sequence length="319" mass="33229">MPVDAVRVRGLVKSYAGRAVVDRLDLTAPRGAVTAVLGPNGAGKTTTIECCEGLRRQDAGTIEVLGLNPLRDAAQLHARVGVMLQDGGLPNSARAQQVLALAAAMHAAPADVVAVSARLGIDAFARTPVRRLSGGQRQRLALAVAIIGRPELVFLDEPSAGLDPQSRHAVWELVRELRDGGTSVVLTTHLMDEAEQLADLVHVVDSGSVIASGAPDELITAHGGPDSLAVTIDRSLGDDELAALAAYLSAASGTLVELGVGRATHDPASTVLVHAESSPALVAELAAWCRAEGVLITSLRRGARSLEDTFLELTGREMR</sequence>
<keyword evidence="8" id="KW-0046">Antibiotic resistance</keyword>
<keyword evidence="11" id="KW-1185">Reference proteome</keyword>
<dbReference type="InterPro" id="IPR003439">
    <property type="entry name" value="ABC_transporter-like_ATP-bd"/>
</dbReference>
<dbReference type="AlphaFoldDB" id="C5BVZ2"/>
<dbReference type="HOGENOM" id="CLU_000604_1_2_11"/>
<dbReference type="GO" id="GO:0016887">
    <property type="term" value="F:ATP hydrolysis activity"/>
    <property type="evidence" value="ECO:0007669"/>
    <property type="project" value="InterPro"/>
</dbReference>
<keyword evidence="5" id="KW-0067">ATP-binding</keyword>
<protein>
    <submittedName>
        <fullName evidence="10">ABC transporter related</fullName>
    </submittedName>
</protein>
<evidence type="ECO:0000313" key="10">
    <source>
        <dbReference type="EMBL" id="ACQ80593.1"/>
    </source>
</evidence>
<evidence type="ECO:0000256" key="3">
    <source>
        <dbReference type="ARBA" id="ARBA00022475"/>
    </source>
</evidence>
<dbReference type="InterPro" id="IPR027417">
    <property type="entry name" value="P-loop_NTPase"/>
</dbReference>
<dbReference type="Proteomes" id="UP000007962">
    <property type="component" value="Chromosome"/>
</dbReference>
<evidence type="ECO:0000313" key="11">
    <source>
        <dbReference type="Proteomes" id="UP000007962"/>
    </source>
</evidence>
<dbReference type="InterPro" id="IPR017871">
    <property type="entry name" value="ABC_transporter-like_CS"/>
</dbReference>
<accession>C5BVZ2</accession>
<keyword evidence="3" id="KW-1003">Cell membrane</keyword>
<dbReference type="SMART" id="SM00382">
    <property type="entry name" value="AAA"/>
    <property type="match status" value="1"/>
</dbReference>